<evidence type="ECO:0000256" key="2">
    <source>
        <dbReference type="ARBA" id="ARBA00009463"/>
    </source>
</evidence>
<keyword evidence="4" id="KW-0963">Cytoplasm</keyword>
<dbReference type="SUPFAM" id="SSF48179">
    <property type="entry name" value="6-phosphogluconate dehydrogenase C-terminal domain-like"/>
    <property type="match status" value="1"/>
</dbReference>
<accession>A0ABM1LG84</accession>
<evidence type="ECO:0000313" key="12">
    <source>
        <dbReference type="Proteomes" id="UP000694871"/>
    </source>
</evidence>
<dbReference type="InterPro" id="IPR022694">
    <property type="entry name" value="3-OHacyl-CoA_DH"/>
</dbReference>
<evidence type="ECO:0000259" key="10">
    <source>
        <dbReference type="Pfam" id="PF00725"/>
    </source>
</evidence>
<feature type="domain" description="3-hydroxyacyl-CoA dehydrogenase C-terminal" evidence="10">
    <location>
        <begin position="192"/>
        <end position="281"/>
    </location>
</feature>
<dbReference type="InterPro" id="IPR008927">
    <property type="entry name" value="6-PGluconate_DH-like_C_sf"/>
</dbReference>
<comment type="similarity">
    <text evidence="2">Belongs to the 3-hydroxyacyl-CoA dehydrogenase family.</text>
</comment>
<dbReference type="PANTHER" id="PTHR48075:SF1">
    <property type="entry name" value="LAMBDA-CRYSTALLIN HOMOLOG"/>
    <property type="match status" value="1"/>
</dbReference>
<keyword evidence="5" id="KW-0597">Phosphoprotein</keyword>
<dbReference type="EC" id="1.1.1.45" evidence="8"/>
<evidence type="ECO:0000256" key="6">
    <source>
        <dbReference type="ARBA" id="ARBA00023002"/>
    </source>
</evidence>
<dbReference type="Pfam" id="PF02737">
    <property type="entry name" value="3HCDH_N"/>
    <property type="match status" value="1"/>
</dbReference>
<evidence type="ECO:0000256" key="8">
    <source>
        <dbReference type="ARBA" id="ARBA00038962"/>
    </source>
</evidence>
<sequence>MTTIQEGQVVIVGSGLIGCSWAMVFASGGYQVKLYDIVQEQVTKALEKIRKQMKELEEIGMLKGTLKAEQQLSLISGCTDLKAAVEGAMYIQECTPENLELKKKIFGQLDLLVGNNVILSSSTSCLLPTKLFTGLKHVKQCIVAHPVNPPYYVPLVELVPHPETDPCTLERTYALMKKIGQSPVKLTKEIDGFVLNRLQYAIISEAWRLAGDGIISPVDLDLVMSDGLGMRYAFMGPLETMHLNAEGLRNYCKRYREGIVRVLKSFGPIPDFAGATEDKIYAAMCKETPDDAEHLNARRQWRDNCLVHLAKLKKEIKSEDLHHH</sequence>
<protein>
    <recommendedName>
        <fullName evidence="9">L-gulonate 3-dehydrogenase</fullName>
        <ecNumber evidence="8">1.1.1.45</ecNumber>
    </recommendedName>
    <alternativeName>
        <fullName evidence="9">L-gulonate 3-dehydrogenase</fullName>
    </alternativeName>
</protein>
<organism evidence="12 13">
    <name type="scientific">Gekko japonicus</name>
    <name type="common">Schlegel's Japanese gecko</name>
    <dbReference type="NCBI Taxonomy" id="146911"/>
    <lineage>
        <taxon>Eukaryota</taxon>
        <taxon>Metazoa</taxon>
        <taxon>Chordata</taxon>
        <taxon>Craniata</taxon>
        <taxon>Vertebrata</taxon>
        <taxon>Euteleostomi</taxon>
        <taxon>Lepidosauria</taxon>
        <taxon>Squamata</taxon>
        <taxon>Bifurcata</taxon>
        <taxon>Gekkota</taxon>
        <taxon>Gekkonidae</taxon>
        <taxon>Gekkoninae</taxon>
        <taxon>Gekko</taxon>
    </lineage>
</organism>
<keyword evidence="7" id="KW-0520">NAD</keyword>
<dbReference type="PANTHER" id="PTHR48075">
    <property type="entry name" value="3-HYDROXYACYL-COA DEHYDROGENASE FAMILY PROTEIN"/>
    <property type="match status" value="1"/>
</dbReference>
<proteinExistence type="inferred from homology"/>
<dbReference type="GeneID" id="107125996"/>
<dbReference type="PROSITE" id="PS00067">
    <property type="entry name" value="3HCDH"/>
    <property type="match status" value="1"/>
</dbReference>
<dbReference type="RefSeq" id="XP_015284971.1">
    <property type="nucleotide sequence ID" value="XM_015429485.1"/>
</dbReference>
<evidence type="ECO:0000313" key="13">
    <source>
        <dbReference type="RefSeq" id="XP_015284971.1"/>
    </source>
</evidence>
<dbReference type="InterPro" id="IPR006176">
    <property type="entry name" value="3-OHacyl-CoA_DH_NAD-bd"/>
</dbReference>
<evidence type="ECO:0000256" key="4">
    <source>
        <dbReference type="ARBA" id="ARBA00022490"/>
    </source>
</evidence>
<dbReference type="SUPFAM" id="SSF51735">
    <property type="entry name" value="NAD(P)-binding Rossmann-fold domains"/>
    <property type="match status" value="1"/>
</dbReference>
<evidence type="ECO:0000256" key="7">
    <source>
        <dbReference type="ARBA" id="ARBA00023027"/>
    </source>
</evidence>
<evidence type="ECO:0000256" key="3">
    <source>
        <dbReference type="ARBA" id="ARBA00011738"/>
    </source>
</evidence>
<comment type="subunit">
    <text evidence="3">Homodimer.</text>
</comment>
<evidence type="ECO:0000256" key="5">
    <source>
        <dbReference type="ARBA" id="ARBA00022553"/>
    </source>
</evidence>
<dbReference type="InterPro" id="IPR006180">
    <property type="entry name" value="3-OHacyl-CoA_DH_CS"/>
</dbReference>
<dbReference type="InterPro" id="IPR006108">
    <property type="entry name" value="3HC_DH_C"/>
</dbReference>
<dbReference type="PIRSF" id="PIRSF000105">
    <property type="entry name" value="HCDH"/>
    <property type="match status" value="1"/>
</dbReference>
<name>A0ABM1LG84_GEKJA</name>
<evidence type="ECO:0000256" key="9">
    <source>
        <dbReference type="ARBA" id="ARBA00042709"/>
    </source>
</evidence>
<dbReference type="Gene3D" id="1.10.1040.10">
    <property type="entry name" value="N-(1-d-carboxylethyl)-l-norvaline Dehydrogenase, domain 2"/>
    <property type="match status" value="1"/>
</dbReference>
<keyword evidence="12" id="KW-1185">Reference proteome</keyword>
<dbReference type="Gene3D" id="3.40.50.720">
    <property type="entry name" value="NAD(P)-binding Rossmann-like Domain"/>
    <property type="match status" value="1"/>
</dbReference>
<gene>
    <name evidence="13" type="primary">CRYL1</name>
</gene>
<keyword evidence="6" id="KW-0560">Oxidoreductase</keyword>
<dbReference type="Proteomes" id="UP000694871">
    <property type="component" value="Unplaced"/>
</dbReference>
<feature type="domain" description="3-hydroxyacyl-CoA dehydrogenase NAD binding" evidence="11">
    <location>
        <begin position="8"/>
        <end position="189"/>
    </location>
</feature>
<evidence type="ECO:0000259" key="11">
    <source>
        <dbReference type="Pfam" id="PF02737"/>
    </source>
</evidence>
<dbReference type="InterPro" id="IPR013328">
    <property type="entry name" value="6PGD_dom2"/>
</dbReference>
<reference evidence="13" key="1">
    <citation type="submission" date="2025-08" db="UniProtKB">
        <authorList>
            <consortium name="RefSeq"/>
        </authorList>
    </citation>
    <scope>IDENTIFICATION</scope>
</reference>
<dbReference type="InterPro" id="IPR036291">
    <property type="entry name" value="NAD(P)-bd_dom_sf"/>
</dbReference>
<dbReference type="Pfam" id="PF00725">
    <property type="entry name" value="3HCDH"/>
    <property type="match status" value="1"/>
</dbReference>
<comment type="subcellular location">
    <subcellularLocation>
        <location evidence="1">Cytoplasm</location>
    </subcellularLocation>
</comment>
<evidence type="ECO:0000256" key="1">
    <source>
        <dbReference type="ARBA" id="ARBA00004496"/>
    </source>
</evidence>